<reference evidence="2" key="2">
    <citation type="submission" date="2015-01" db="EMBL/GenBank/DDBJ databases">
        <title>Evolutionary Origins and Diversification of the Mycorrhizal Mutualists.</title>
        <authorList>
            <consortium name="DOE Joint Genome Institute"/>
            <consortium name="Mycorrhizal Genomics Consortium"/>
            <person name="Kohler A."/>
            <person name="Kuo A."/>
            <person name="Nagy L.G."/>
            <person name="Floudas D."/>
            <person name="Copeland A."/>
            <person name="Barry K.W."/>
            <person name="Cichocki N."/>
            <person name="Veneault-Fourrey C."/>
            <person name="LaButti K."/>
            <person name="Lindquist E.A."/>
            <person name="Lipzen A."/>
            <person name="Lundell T."/>
            <person name="Morin E."/>
            <person name="Murat C."/>
            <person name="Riley R."/>
            <person name="Ohm R."/>
            <person name="Sun H."/>
            <person name="Tunlid A."/>
            <person name="Henrissat B."/>
            <person name="Grigoriev I.V."/>
            <person name="Hibbett D.S."/>
            <person name="Martin F."/>
        </authorList>
    </citation>
    <scope>NUCLEOTIDE SEQUENCE [LARGE SCALE GENOMIC DNA]</scope>
    <source>
        <strain evidence="2">Foug A</strain>
    </source>
</reference>
<protein>
    <submittedName>
        <fullName evidence="1">Uncharacterized protein</fullName>
    </submittedName>
</protein>
<keyword evidence="2" id="KW-1185">Reference proteome</keyword>
<dbReference type="HOGENOM" id="CLU_1876636_0_0_1"/>
<reference evidence="1 2" key="1">
    <citation type="submission" date="2014-04" db="EMBL/GenBank/DDBJ databases">
        <authorList>
            <consortium name="DOE Joint Genome Institute"/>
            <person name="Kuo A."/>
            <person name="Kohler A."/>
            <person name="Nagy L.G."/>
            <person name="Floudas D."/>
            <person name="Copeland A."/>
            <person name="Barry K.W."/>
            <person name="Cichocki N."/>
            <person name="Veneault-Fourrey C."/>
            <person name="LaButti K."/>
            <person name="Lindquist E.A."/>
            <person name="Lipzen A."/>
            <person name="Lundell T."/>
            <person name="Morin E."/>
            <person name="Murat C."/>
            <person name="Sun H."/>
            <person name="Tunlid A."/>
            <person name="Henrissat B."/>
            <person name="Grigoriev I.V."/>
            <person name="Hibbett D.S."/>
            <person name="Martin F."/>
            <person name="Nordberg H.P."/>
            <person name="Cantor M.N."/>
            <person name="Hua S.X."/>
        </authorList>
    </citation>
    <scope>NUCLEOTIDE SEQUENCE [LARGE SCALE GENOMIC DNA]</scope>
    <source>
        <strain evidence="1 2">Foug A</strain>
    </source>
</reference>
<dbReference type="Proteomes" id="UP000053989">
    <property type="component" value="Unassembled WGS sequence"/>
</dbReference>
<gene>
    <name evidence="1" type="ORF">SCLCIDRAFT_1207081</name>
</gene>
<accession>A0A0C3ERZ3</accession>
<organism evidence="1 2">
    <name type="scientific">Scleroderma citrinum Foug A</name>
    <dbReference type="NCBI Taxonomy" id="1036808"/>
    <lineage>
        <taxon>Eukaryota</taxon>
        <taxon>Fungi</taxon>
        <taxon>Dikarya</taxon>
        <taxon>Basidiomycota</taxon>
        <taxon>Agaricomycotina</taxon>
        <taxon>Agaricomycetes</taxon>
        <taxon>Agaricomycetidae</taxon>
        <taxon>Boletales</taxon>
        <taxon>Sclerodermatineae</taxon>
        <taxon>Sclerodermataceae</taxon>
        <taxon>Scleroderma</taxon>
    </lineage>
</organism>
<dbReference type="EMBL" id="KN822004">
    <property type="protein sequence ID" value="KIM70894.1"/>
    <property type="molecule type" value="Genomic_DNA"/>
</dbReference>
<evidence type="ECO:0000313" key="2">
    <source>
        <dbReference type="Proteomes" id="UP000053989"/>
    </source>
</evidence>
<dbReference type="AlphaFoldDB" id="A0A0C3ERZ3"/>
<sequence length="136" mass="14933">MVIVDSLLSNHSLVGGTLIHEATAGRAIQNLAMILMSNRNPTSVTRKSELRVYNNQLRTSSLTLLTWCSLPLVPPAIRKSDLCARCSLPDLTILYLPVYDMADPYSRSYSVALCFTASESISECPGRYSSYNNAAD</sequence>
<name>A0A0C3ERZ3_9AGAM</name>
<dbReference type="InParanoid" id="A0A0C3ERZ3"/>
<evidence type="ECO:0000313" key="1">
    <source>
        <dbReference type="EMBL" id="KIM70894.1"/>
    </source>
</evidence>
<proteinExistence type="predicted"/>